<dbReference type="PANTHER" id="PTHR45569:SF1">
    <property type="entry name" value="SENSOR PROTEIN KDPD"/>
    <property type="match status" value="1"/>
</dbReference>
<keyword evidence="7" id="KW-0547">Nucleotide-binding</keyword>
<dbReference type="PRINTS" id="PR00344">
    <property type="entry name" value="BCTRLSENSOR"/>
</dbReference>
<feature type="transmembrane region" description="Helical" evidence="13">
    <location>
        <begin position="12"/>
        <end position="31"/>
    </location>
</feature>
<accession>A0ABT1NBD5</accession>
<evidence type="ECO:0000256" key="1">
    <source>
        <dbReference type="ARBA" id="ARBA00000085"/>
    </source>
</evidence>
<dbReference type="SUPFAM" id="SSF47384">
    <property type="entry name" value="Homodimeric domain of signal transducing histidine kinase"/>
    <property type="match status" value="1"/>
</dbReference>
<keyword evidence="12 13" id="KW-0472">Membrane</keyword>
<keyword evidence="9" id="KW-0067">ATP-binding</keyword>
<dbReference type="InterPro" id="IPR025201">
    <property type="entry name" value="KdpD_TM"/>
</dbReference>
<dbReference type="Pfam" id="PF00512">
    <property type="entry name" value="HisKA"/>
    <property type="match status" value="1"/>
</dbReference>
<evidence type="ECO:0000313" key="16">
    <source>
        <dbReference type="Proteomes" id="UP001651880"/>
    </source>
</evidence>
<protein>
    <recommendedName>
        <fullName evidence="3">histidine kinase</fullName>
        <ecNumber evidence="3">2.7.13.3</ecNumber>
    </recommendedName>
</protein>
<dbReference type="InterPro" id="IPR052023">
    <property type="entry name" value="Histidine_kinase_KdpD"/>
</dbReference>
<name>A0ABT1NBD5_9FIRM</name>
<keyword evidence="8" id="KW-0418">Kinase</keyword>
<keyword evidence="4" id="KW-0597">Phosphoprotein</keyword>
<feature type="domain" description="Histidine kinase" evidence="14">
    <location>
        <begin position="259"/>
        <end position="477"/>
    </location>
</feature>
<evidence type="ECO:0000256" key="6">
    <source>
        <dbReference type="ARBA" id="ARBA00022692"/>
    </source>
</evidence>
<dbReference type="SMART" id="SM00387">
    <property type="entry name" value="HATPase_c"/>
    <property type="match status" value="1"/>
</dbReference>
<evidence type="ECO:0000256" key="10">
    <source>
        <dbReference type="ARBA" id="ARBA00022989"/>
    </source>
</evidence>
<keyword evidence="6 13" id="KW-0812">Transmembrane</keyword>
<sequence length="484" mass="52827">MGKIRAVSFAKQMAYVVMITAFATGVSILIGKLGINKENALMVFLVGVLAVTVLTSGYIYSITAAFFSVLLFNFFFTPPLRTLRMNNSSDAILLFFFLSVALIAGSLTSRFQKQAEAARKSERMTKLLFEVNEGFLNVTGEKNAIELALSYAHKYTGCHCSVFIEGKDQVFTSLQDKEPEQLSHLADFQELPIISSGKSLGVMRIYGDASQLTTDGRHIAKSITSQLALILDREFIYRERENIKVAMEREHIKSNLLRAISHDLRTPLTAIVGASGLLAEGSAGFDSESVRKLAADINEEALWLTQLVENILNMTRIDEGKLTINKSMEVVDDVVNEALSHIPGTAFRDRLTVYLPDNLISLPMDGTLIAQVLTNLLDNAVKHTSDKTDIILRVYAQNDNAVFEVQDNGPGIDRSIKDSLFDGFVKASLGKSADSTRGIGLGLAICKAIIDAHGGTISAEAPADGGALFRFSLPMKEGDEENGK</sequence>
<evidence type="ECO:0000256" key="8">
    <source>
        <dbReference type="ARBA" id="ARBA00022777"/>
    </source>
</evidence>
<evidence type="ECO:0000256" key="4">
    <source>
        <dbReference type="ARBA" id="ARBA00022553"/>
    </source>
</evidence>
<evidence type="ECO:0000256" key="7">
    <source>
        <dbReference type="ARBA" id="ARBA00022741"/>
    </source>
</evidence>
<dbReference type="Proteomes" id="UP001651880">
    <property type="component" value="Unassembled WGS sequence"/>
</dbReference>
<dbReference type="InterPro" id="IPR038318">
    <property type="entry name" value="KdpD_sf"/>
</dbReference>
<dbReference type="Gene3D" id="3.30.565.10">
    <property type="entry name" value="Histidine kinase-like ATPase, C-terminal domain"/>
    <property type="match status" value="1"/>
</dbReference>
<dbReference type="CDD" id="cd00082">
    <property type="entry name" value="HisKA"/>
    <property type="match status" value="1"/>
</dbReference>
<evidence type="ECO:0000256" key="3">
    <source>
        <dbReference type="ARBA" id="ARBA00012438"/>
    </source>
</evidence>
<gene>
    <name evidence="15" type="ORF">LJD61_03360</name>
</gene>
<dbReference type="SUPFAM" id="SSF55874">
    <property type="entry name" value="ATPase domain of HSP90 chaperone/DNA topoisomerase II/histidine kinase"/>
    <property type="match status" value="1"/>
</dbReference>
<keyword evidence="10 13" id="KW-1133">Transmembrane helix</keyword>
<evidence type="ECO:0000256" key="12">
    <source>
        <dbReference type="ARBA" id="ARBA00023136"/>
    </source>
</evidence>
<dbReference type="SMART" id="SM00388">
    <property type="entry name" value="HisKA"/>
    <property type="match status" value="1"/>
</dbReference>
<evidence type="ECO:0000256" key="2">
    <source>
        <dbReference type="ARBA" id="ARBA00004141"/>
    </source>
</evidence>
<keyword evidence="16" id="KW-1185">Reference proteome</keyword>
<dbReference type="InterPro" id="IPR036890">
    <property type="entry name" value="HATPase_C_sf"/>
</dbReference>
<comment type="subcellular location">
    <subcellularLocation>
        <location evidence="2">Membrane</location>
        <topology evidence="2">Multi-pass membrane protein</topology>
    </subcellularLocation>
</comment>
<dbReference type="InterPro" id="IPR004358">
    <property type="entry name" value="Sig_transdc_His_kin-like_C"/>
</dbReference>
<comment type="catalytic activity">
    <reaction evidence="1">
        <text>ATP + protein L-histidine = ADP + protein N-phospho-L-histidine.</text>
        <dbReference type="EC" id="2.7.13.3"/>
    </reaction>
</comment>
<comment type="caution">
    <text evidence="15">The sequence shown here is derived from an EMBL/GenBank/DDBJ whole genome shotgun (WGS) entry which is preliminary data.</text>
</comment>
<dbReference type="EC" id="2.7.13.3" evidence="3"/>
<organism evidence="15 16">
    <name type="scientific">Lutispora saccharofermentans</name>
    <dbReference type="NCBI Taxonomy" id="3024236"/>
    <lineage>
        <taxon>Bacteria</taxon>
        <taxon>Bacillati</taxon>
        <taxon>Bacillota</taxon>
        <taxon>Clostridia</taxon>
        <taxon>Lutisporales</taxon>
        <taxon>Lutisporaceae</taxon>
        <taxon>Lutispora</taxon>
    </lineage>
</organism>
<keyword evidence="11" id="KW-0902">Two-component regulatory system</keyword>
<evidence type="ECO:0000256" key="5">
    <source>
        <dbReference type="ARBA" id="ARBA00022679"/>
    </source>
</evidence>
<dbReference type="PANTHER" id="PTHR45569">
    <property type="entry name" value="SENSOR PROTEIN KDPD"/>
    <property type="match status" value="1"/>
</dbReference>
<dbReference type="Gene3D" id="1.10.287.130">
    <property type="match status" value="1"/>
</dbReference>
<evidence type="ECO:0000313" key="15">
    <source>
        <dbReference type="EMBL" id="MCQ1528582.1"/>
    </source>
</evidence>
<proteinExistence type="predicted"/>
<keyword evidence="5" id="KW-0808">Transferase</keyword>
<evidence type="ECO:0000256" key="9">
    <source>
        <dbReference type="ARBA" id="ARBA00022840"/>
    </source>
</evidence>
<dbReference type="InterPro" id="IPR005467">
    <property type="entry name" value="His_kinase_dom"/>
</dbReference>
<reference evidence="15 16" key="1">
    <citation type="submission" date="2021-10" db="EMBL/GenBank/DDBJ databases">
        <title>Lutispora strain m25 sp. nov., a thermophilic, non-spore-forming bacterium isolated from a lab-scale methanogenic bioreactor digesting anaerobic sludge.</title>
        <authorList>
            <person name="El Houari A."/>
            <person name="Mcdonald J."/>
        </authorList>
    </citation>
    <scope>NUCLEOTIDE SEQUENCE [LARGE SCALE GENOMIC DNA]</scope>
    <source>
        <strain evidence="16">m25</strain>
    </source>
</reference>
<dbReference type="InterPro" id="IPR003661">
    <property type="entry name" value="HisK_dim/P_dom"/>
</dbReference>
<evidence type="ECO:0000256" key="11">
    <source>
        <dbReference type="ARBA" id="ARBA00023012"/>
    </source>
</evidence>
<feature type="transmembrane region" description="Helical" evidence="13">
    <location>
        <begin position="92"/>
        <end position="111"/>
    </location>
</feature>
<evidence type="ECO:0000259" key="14">
    <source>
        <dbReference type="PROSITE" id="PS50109"/>
    </source>
</evidence>
<dbReference type="Pfam" id="PF02518">
    <property type="entry name" value="HATPase_c"/>
    <property type="match status" value="1"/>
</dbReference>
<feature type="transmembrane region" description="Helical" evidence="13">
    <location>
        <begin position="43"/>
        <end position="72"/>
    </location>
</feature>
<dbReference type="CDD" id="cd00075">
    <property type="entry name" value="HATPase"/>
    <property type="match status" value="1"/>
</dbReference>
<dbReference type="InterPro" id="IPR036097">
    <property type="entry name" value="HisK_dim/P_sf"/>
</dbReference>
<evidence type="ECO:0000256" key="13">
    <source>
        <dbReference type="SAM" id="Phobius"/>
    </source>
</evidence>
<dbReference type="RefSeq" id="WP_255226101.1">
    <property type="nucleotide sequence ID" value="NZ_JAJEKE010000002.1"/>
</dbReference>
<dbReference type="EMBL" id="JAJEKE010000002">
    <property type="protein sequence ID" value="MCQ1528582.1"/>
    <property type="molecule type" value="Genomic_DNA"/>
</dbReference>
<dbReference type="Pfam" id="PF13493">
    <property type="entry name" value="DUF4118"/>
    <property type="match status" value="1"/>
</dbReference>
<dbReference type="InterPro" id="IPR003594">
    <property type="entry name" value="HATPase_dom"/>
</dbReference>
<dbReference type="PROSITE" id="PS50109">
    <property type="entry name" value="HIS_KIN"/>
    <property type="match status" value="1"/>
</dbReference>
<dbReference type="Gene3D" id="1.20.120.620">
    <property type="entry name" value="Backbone structure of the membrane domain of e. Coli histidine kinase receptor kdpd"/>
    <property type="match status" value="1"/>
</dbReference>